<accession>A0A1F5ZJJ8</accession>
<evidence type="ECO:0000313" key="1">
    <source>
        <dbReference type="EMBL" id="OGG12676.1"/>
    </source>
</evidence>
<dbReference type="Pfam" id="PF13489">
    <property type="entry name" value="Methyltransf_23"/>
    <property type="match status" value="1"/>
</dbReference>
<dbReference type="AlphaFoldDB" id="A0A1F5ZJJ8"/>
<gene>
    <name evidence="1" type="ORF">A3D77_04125</name>
</gene>
<proteinExistence type="predicted"/>
<evidence type="ECO:0000313" key="2">
    <source>
        <dbReference type="Proteomes" id="UP000176923"/>
    </source>
</evidence>
<name>A0A1F5ZJJ8_9BACT</name>
<reference evidence="1 2" key="1">
    <citation type="journal article" date="2016" name="Nat. Commun.">
        <title>Thousands of microbial genomes shed light on interconnected biogeochemical processes in an aquifer system.</title>
        <authorList>
            <person name="Anantharaman K."/>
            <person name="Brown C.T."/>
            <person name="Hug L.A."/>
            <person name="Sharon I."/>
            <person name="Castelle C.J."/>
            <person name="Probst A.J."/>
            <person name="Thomas B.C."/>
            <person name="Singh A."/>
            <person name="Wilkins M.J."/>
            <person name="Karaoz U."/>
            <person name="Brodie E.L."/>
            <person name="Williams K.H."/>
            <person name="Hubbard S.S."/>
            <person name="Banfield J.F."/>
        </authorList>
    </citation>
    <scope>NUCLEOTIDE SEQUENCE [LARGE SCALE GENOMIC DNA]</scope>
</reference>
<dbReference type="SUPFAM" id="SSF53335">
    <property type="entry name" value="S-adenosyl-L-methionine-dependent methyltransferases"/>
    <property type="match status" value="1"/>
</dbReference>
<dbReference type="Proteomes" id="UP000176923">
    <property type="component" value="Unassembled WGS sequence"/>
</dbReference>
<sequence>MKYTVFNPTPFESHRLVLDKINENSKVLDLGCATGYFDRELIKKDCEVYGVDVDAESVKEAKKYCRKTAVLDLERTKRFPFGKNSFDYILMLDLIEHLKNPENLLITSKKYLKKEGKIIISTPNIAFISIRLALLRGKFQYSNLGIMDETHVKFFTRSTLEKLIKDSGLKIAEMDCSSGFSQITQIGKYLNYLPKYIQYEITRRWMSFLAYQFIVTCTF</sequence>
<evidence type="ECO:0008006" key="3">
    <source>
        <dbReference type="Google" id="ProtNLM"/>
    </source>
</evidence>
<comment type="caution">
    <text evidence="1">The sequence shown here is derived from an EMBL/GenBank/DDBJ whole genome shotgun (WGS) entry which is preliminary data.</text>
</comment>
<dbReference type="Gene3D" id="3.40.50.150">
    <property type="entry name" value="Vaccinia Virus protein VP39"/>
    <property type="match status" value="1"/>
</dbReference>
<protein>
    <recommendedName>
        <fullName evidence="3">Methyltransferase type 11 domain-containing protein</fullName>
    </recommendedName>
</protein>
<dbReference type="STRING" id="1798382.A3D77_04125"/>
<dbReference type="PANTHER" id="PTHR43861:SF6">
    <property type="entry name" value="METHYLTRANSFERASE TYPE 11"/>
    <property type="match status" value="1"/>
</dbReference>
<dbReference type="EMBL" id="MFJL01000043">
    <property type="protein sequence ID" value="OGG12676.1"/>
    <property type="molecule type" value="Genomic_DNA"/>
</dbReference>
<dbReference type="InterPro" id="IPR029063">
    <property type="entry name" value="SAM-dependent_MTases_sf"/>
</dbReference>
<dbReference type="CDD" id="cd02440">
    <property type="entry name" value="AdoMet_MTases"/>
    <property type="match status" value="1"/>
</dbReference>
<dbReference type="PANTHER" id="PTHR43861">
    <property type="entry name" value="TRANS-ACONITATE 2-METHYLTRANSFERASE-RELATED"/>
    <property type="match status" value="1"/>
</dbReference>
<organism evidence="1 2">
    <name type="scientific">Candidatus Gottesmanbacteria bacterium RIFCSPHIGHO2_02_FULL_39_11</name>
    <dbReference type="NCBI Taxonomy" id="1798382"/>
    <lineage>
        <taxon>Bacteria</taxon>
        <taxon>Candidatus Gottesmaniibacteriota</taxon>
    </lineage>
</organism>